<dbReference type="Pfam" id="PF00646">
    <property type="entry name" value="F-box"/>
    <property type="match status" value="1"/>
</dbReference>
<evidence type="ECO:0000313" key="2">
    <source>
        <dbReference type="EMBL" id="KAJ4851429.1"/>
    </source>
</evidence>
<dbReference type="SUPFAM" id="SSF81383">
    <property type="entry name" value="F-box domain"/>
    <property type="match status" value="1"/>
</dbReference>
<accession>A0A9Q0JRK4</accession>
<dbReference type="Proteomes" id="UP001141552">
    <property type="component" value="Unassembled WGS sequence"/>
</dbReference>
<feature type="domain" description="F-box" evidence="1">
    <location>
        <begin position="13"/>
        <end position="46"/>
    </location>
</feature>
<dbReference type="AlphaFoldDB" id="A0A9Q0JRK4"/>
<protein>
    <recommendedName>
        <fullName evidence="1">F-box domain-containing protein</fullName>
    </recommendedName>
</protein>
<reference evidence="2" key="1">
    <citation type="submission" date="2022-02" db="EMBL/GenBank/DDBJ databases">
        <authorList>
            <person name="Henning P.M."/>
            <person name="McCubbin A.G."/>
            <person name="Shore J.S."/>
        </authorList>
    </citation>
    <scope>NUCLEOTIDE SEQUENCE</scope>
    <source>
        <strain evidence="2">F60SS</strain>
        <tissue evidence="2">Leaves</tissue>
    </source>
</reference>
<dbReference type="PANTHER" id="PTHR34223:SF51">
    <property type="entry name" value="OS06G0556300 PROTEIN"/>
    <property type="match status" value="1"/>
</dbReference>
<dbReference type="Gene3D" id="3.80.10.10">
    <property type="entry name" value="Ribonuclease Inhibitor"/>
    <property type="match status" value="1"/>
</dbReference>
<dbReference type="Gene3D" id="1.20.1280.50">
    <property type="match status" value="1"/>
</dbReference>
<dbReference type="InterPro" id="IPR032675">
    <property type="entry name" value="LRR_dom_sf"/>
</dbReference>
<dbReference type="PANTHER" id="PTHR34223">
    <property type="entry name" value="OS11G0201299 PROTEIN"/>
    <property type="match status" value="1"/>
</dbReference>
<dbReference type="InterPro" id="IPR001810">
    <property type="entry name" value="F-box_dom"/>
</dbReference>
<evidence type="ECO:0000313" key="3">
    <source>
        <dbReference type="Proteomes" id="UP001141552"/>
    </source>
</evidence>
<reference evidence="2" key="2">
    <citation type="journal article" date="2023" name="Plants (Basel)">
        <title>Annotation of the Turnera subulata (Passifloraceae) Draft Genome Reveals the S-Locus Evolved after the Divergence of Turneroideae from Passifloroideae in a Stepwise Manner.</title>
        <authorList>
            <person name="Henning P.M."/>
            <person name="Roalson E.H."/>
            <person name="Mir W."/>
            <person name="McCubbin A.G."/>
            <person name="Shore J.S."/>
        </authorList>
    </citation>
    <scope>NUCLEOTIDE SEQUENCE</scope>
    <source>
        <strain evidence="2">F60SS</strain>
    </source>
</reference>
<dbReference type="InterPro" id="IPR036047">
    <property type="entry name" value="F-box-like_dom_sf"/>
</dbReference>
<dbReference type="EMBL" id="JAKUCV010000056">
    <property type="protein sequence ID" value="KAJ4851429.1"/>
    <property type="molecule type" value="Genomic_DNA"/>
</dbReference>
<dbReference type="PROSITE" id="PS50181">
    <property type="entry name" value="FBOX"/>
    <property type="match status" value="1"/>
</dbReference>
<evidence type="ECO:0000259" key="1">
    <source>
        <dbReference type="PROSITE" id="PS50181"/>
    </source>
</evidence>
<dbReference type="SUPFAM" id="SSF52047">
    <property type="entry name" value="RNI-like"/>
    <property type="match status" value="1"/>
</dbReference>
<sequence length="469" mass="52736">MEKERNGGGGGEEDRLSQLPEEIFLHILSFLDDKSQFRTCLLSKQWLKRCSSFVKDMCIDATRYECRSFNGKLMDPFKEILKIRRFRYTRKATGMFPIGEVIRFLIDRHVDCLVLDLDLTMEKHYYYWVANYRSGLFKSIPPRLSMLRYLKTLHLKGMNLDVSYAGLPPNLRSLAMVKCKIPVTTLSRRTCPKSLNELWLVECEIVVSRYAALPDAKLELGPRLAKLIIESTKFPSDTQISAPNLEIFKLLKHSIHGNSPLVQHVQLDASLGFVAIDPNKHPPFLDSVPSKNPGLLEHCIHGNFPLVDFPSLKHAELDASLDLVDHPLHPSKYPCLLKLLQGLHNAKFVSLSSTIIKVLSMSPNVEVYDQSSPFTSLESLRLGVNPEEGSSIPTKIMTYLLGGSPSSATCYFDPLLNFDCDIIDPFPPPPAAATDYLDPLLVSDGRSSSFVEEPFTSFLRVLPVSPSVL</sequence>
<keyword evidence="3" id="KW-1185">Reference proteome</keyword>
<name>A0A9Q0JRK4_9ROSI</name>
<dbReference type="OrthoDB" id="811707at2759"/>
<gene>
    <name evidence="2" type="ORF">Tsubulata_043962</name>
</gene>
<dbReference type="InterPro" id="IPR053197">
    <property type="entry name" value="F-box_SCFL_complex_component"/>
</dbReference>
<organism evidence="2 3">
    <name type="scientific">Turnera subulata</name>
    <dbReference type="NCBI Taxonomy" id="218843"/>
    <lineage>
        <taxon>Eukaryota</taxon>
        <taxon>Viridiplantae</taxon>
        <taxon>Streptophyta</taxon>
        <taxon>Embryophyta</taxon>
        <taxon>Tracheophyta</taxon>
        <taxon>Spermatophyta</taxon>
        <taxon>Magnoliopsida</taxon>
        <taxon>eudicotyledons</taxon>
        <taxon>Gunneridae</taxon>
        <taxon>Pentapetalae</taxon>
        <taxon>rosids</taxon>
        <taxon>fabids</taxon>
        <taxon>Malpighiales</taxon>
        <taxon>Passifloraceae</taxon>
        <taxon>Turnera</taxon>
    </lineage>
</organism>
<comment type="caution">
    <text evidence="2">The sequence shown here is derived from an EMBL/GenBank/DDBJ whole genome shotgun (WGS) entry which is preliminary data.</text>
</comment>
<proteinExistence type="predicted"/>